<dbReference type="InterPro" id="IPR012902">
    <property type="entry name" value="N_methyl_site"/>
</dbReference>
<sequence>MRRYRRGFTLIELLVVIAIIAILIGMLFPAVQKVREAAARMKCTNNLKQMGLGLHNAALDRDSAFPPIGAKLSATDVQASSLGRVLLPYIEQDNVYKSYDVSVTFADPKNATAIATRISTYLCPTTPNSSRMITGTTAGGLAYSAAPIDYIHGNQITNNSAVISEMTAYNPTLYPGTGNIFNNVAGDWNTVILYNTPRKFAEVTDGLSNSFMGVYEIADKPNVWRAGKLFSTPTTNTSGTGSWAADGGNSPRSYTADGSTAPGPCPFNCSNSAAIYSFHSGGANFLMGDGAVRFLPQSIDKWVFYALMTCHAGEVYGTLP</sequence>
<dbReference type="NCBIfam" id="TIGR04294">
    <property type="entry name" value="pre_pil_HX9DG"/>
    <property type="match status" value="1"/>
</dbReference>
<feature type="transmembrane region" description="Helical" evidence="2">
    <location>
        <begin position="7"/>
        <end position="31"/>
    </location>
</feature>
<dbReference type="PANTHER" id="PTHR30093:SF2">
    <property type="entry name" value="TYPE II SECRETION SYSTEM PROTEIN H"/>
    <property type="match status" value="1"/>
</dbReference>
<name>A0A6P2CXV9_9BACT</name>
<dbReference type="InterPro" id="IPR011453">
    <property type="entry name" value="DUF1559"/>
</dbReference>
<evidence type="ECO:0000256" key="1">
    <source>
        <dbReference type="SAM" id="MobiDB-lite"/>
    </source>
</evidence>
<keyword evidence="2" id="KW-0472">Membrane</keyword>
<evidence type="ECO:0000313" key="4">
    <source>
        <dbReference type="EMBL" id="VTR93733.1"/>
    </source>
</evidence>
<accession>A0A6P2CXV9</accession>
<reference evidence="4 5" key="1">
    <citation type="submission" date="2019-05" db="EMBL/GenBank/DDBJ databases">
        <authorList>
            <consortium name="Science for Life Laboratories"/>
        </authorList>
    </citation>
    <scope>NUCLEOTIDE SEQUENCE [LARGE SCALE GENOMIC DNA]</scope>
    <source>
        <strain evidence="4">Soil9</strain>
    </source>
</reference>
<keyword evidence="2" id="KW-1133">Transmembrane helix</keyword>
<keyword evidence="5" id="KW-1185">Reference proteome</keyword>
<dbReference type="EMBL" id="LR593886">
    <property type="protein sequence ID" value="VTR93733.1"/>
    <property type="molecule type" value="Genomic_DNA"/>
</dbReference>
<dbReference type="RefSeq" id="WP_162673378.1">
    <property type="nucleotide sequence ID" value="NZ_LR593886.1"/>
</dbReference>
<protein>
    <recommendedName>
        <fullName evidence="3">DUF1559 domain-containing protein</fullName>
    </recommendedName>
</protein>
<evidence type="ECO:0000259" key="3">
    <source>
        <dbReference type="Pfam" id="PF07596"/>
    </source>
</evidence>
<organism evidence="4 5">
    <name type="scientific">Gemmata massiliana</name>
    <dbReference type="NCBI Taxonomy" id="1210884"/>
    <lineage>
        <taxon>Bacteria</taxon>
        <taxon>Pseudomonadati</taxon>
        <taxon>Planctomycetota</taxon>
        <taxon>Planctomycetia</taxon>
        <taxon>Gemmatales</taxon>
        <taxon>Gemmataceae</taxon>
        <taxon>Gemmata</taxon>
    </lineage>
</organism>
<dbReference type="Gene3D" id="3.30.700.10">
    <property type="entry name" value="Glycoprotein, Type 4 Pilin"/>
    <property type="match status" value="1"/>
</dbReference>
<dbReference type="PANTHER" id="PTHR30093">
    <property type="entry name" value="GENERAL SECRETION PATHWAY PROTEIN G"/>
    <property type="match status" value="1"/>
</dbReference>
<dbReference type="Proteomes" id="UP000464178">
    <property type="component" value="Chromosome"/>
</dbReference>
<evidence type="ECO:0000313" key="5">
    <source>
        <dbReference type="Proteomes" id="UP000464178"/>
    </source>
</evidence>
<feature type="domain" description="DUF1559" evidence="3">
    <location>
        <begin position="32"/>
        <end position="300"/>
    </location>
</feature>
<dbReference type="InterPro" id="IPR027558">
    <property type="entry name" value="Pre_pil_HX9DG_C"/>
</dbReference>
<dbReference type="Pfam" id="PF07963">
    <property type="entry name" value="N_methyl"/>
    <property type="match status" value="1"/>
</dbReference>
<gene>
    <name evidence="4" type="ORF">SOIL9_39810</name>
</gene>
<dbReference type="PROSITE" id="PS00409">
    <property type="entry name" value="PROKAR_NTER_METHYL"/>
    <property type="match status" value="1"/>
</dbReference>
<evidence type="ECO:0000256" key="2">
    <source>
        <dbReference type="SAM" id="Phobius"/>
    </source>
</evidence>
<dbReference type="KEGG" id="gms:SOIL9_39810"/>
<keyword evidence="2" id="KW-0812">Transmembrane</keyword>
<dbReference type="SUPFAM" id="SSF54523">
    <property type="entry name" value="Pili subunits"/>
    <property type="match status" value="1"/>
</dbReference>
<dbReference type="NCBIfam" id="TIGR02532">
    <property type="entry name" value="IV_pilin_GFxxxE"/>
    <property type="match status" value="1"/>
</dbReference>
<proteinExistence type="predicted"/>
<dbReference type="Pfam" id="PF07596">
    <property type="entry name" value="SBP_bac_10"/>
    <property type="match status" value="1"/>
</dbReference>
<feature type="region of interest" description="Disordered" evidence="1">
    <location>
        <begin position="236"/>
        <end position="257"/>
    </location>
</feature>
<dbReference type="AlphaFoldDB" id="A0A6P2CXV9"/>
<dbReference type="InterPro" id="IPR045584">
    <property type="entry name" value="Pilin-like"/>
</dbReference>